<reference evidence="2 3" key="1">
    <citation type="submission" date="2015-01" db="EMBL/GenBank/DDBJ databases">
        <title>Evolution of Trichinella species and genotypes.</title>
        <authorList>
            <person name="Korhonen P.K."/>
            <person name="Edoardo P."/>
            <person name="Giuseppe L.R."/>
            <person name="Gasser R.B."/>
        </authorList>
    </citation>
    <scope>NUCLEOTIDE SEQUENCE [LARGE SCALE GENOMIC DNA]</scope>
    <source>
        <strain evidence="2">ISS3</strain>
    </source>
</reference>
<dbReference type="InParanoid" id="A0A0V1AJ24"/>
<dbReference type="Proteomes" id="UP000054776">
    <property type="component" value="Unassembled WGS sequence"/>
</dbReference>
<comment type="caution">
    <text evidence="2">The sequence shown here is derived from an EMBL/GenBank/DDBJ whole genome shotgun (WGS) entry which is preliminary data.</text>
</comment>
<evidence type="ECO:0000313" key="3">
    <source>
        <dbReference type="Proteomes" id="UP000054776"/>
    </source>
</evidence>
<sequence length="30" mass="3553">LEQPILPRSQPTAHRQRNKPEMMTEASQFM</sequence>
<accession>A0A0V1AJ24</accession>
<organism evidence="2 3">
    <name type="scientific">Trichinella spiralis</name>
    <name type="common">Trichina worm</name>
    <dbReference type="NCBI Taxonomy" id="6334"/>
    <lineage>
        <taxon>Eukaryota</taxon>
        <taxon>Metazoa</taxon>
        <taxon>Ecdysozoa</taxon>
        <taxon>Nematoda</taxon>
        <taxon>Enoplea</taxon>
        <taxon>Dorylaimia</taxon>
        <taxon>Trichinellida</taxon>
        <taxon>Trichinellidae</taxon>
        <taxon>Trichinella</taxon>
    </lineage>
</organism>
<evidence type="ECO:0000256" key="1">
    <source>
        <dbReference type="SAM" id="MobiDB-lite"/>
    </source>
</evidence>
<feature type="region of interest" description="Disordered" evidence="1">
    <location>
        <begin position="1"/>
        <end position="30"/>
    </location>
</feature>
<dbReference type="EMBL" id="JYDH01001560">
    <property type="protein sequence ID" value="KRY24637.1"/>
    <property type="molecule type" value="Genomic_DNA"/>
</dbReference>
<protein>
    <submittedName>
        <fullName evidence="2">Uncharacterized protein</fullName>
    </submittedName>
</protein>
<proteinExistence type="predicted"/>
<feature type="non-terminal residue" evidence="2">
    <location>
        <position position="1"/>
    </location>
</feature>
<dbReference type="AlphaFoldDB" id="A0A0V1AJ24"/>
<keyword evidence="3" id="KW-1185">Reference proteome</keyword>
<gene>
    <name evidence="2" type="ORF">T01_7896</name>
</gene>
<evidence type="ECO:0000313" key="2">
    <source>
        <dbReference type="EMBL" id="KRY24637.1"/>
    </source>
</evidence>
<name>A0A0V1AJ24_TRISP</name>